<sequence>MQDRTPQPKHYTFSQLWGPISHSSTIFTRPSTLGKVKDFSQQGCGVAAAEAAGFEVASPAPSYRIGEPFSLPLQFRDVYGNPTAPPPEPIQVILSLEEALYGYLLSLVGLEFSRIRGDHWSNFLVLKIPNARCVMEISLANCIPPEVVMCSESSAFSISFRSHQRKKDQLCLKGVVACGPTDEKKQLKVKIEICSLDPSTLDLCFVPDCACIDKMSIKLCQLSSVQPRMSPIFFWQFPEELTMERLKGNFYMNNVSSTEVKIKPILENLSEPMDIIITFTAKVVTTHIPDWWLQGREIRPCYHHTTVLPSRLAARLEVTYLETCTPAQINPALDIPAPVGSRITGLEFRVLNEANDVLPLTKKLVSKIRV</sequence>
<evidence type="ECO:0000313" key="1">
    <source>
        <dbReference type="EMBL" id="UYV78846.1"/>
    </source>
</evidence>
<dbReference type="InterPro" id="IPR038892">
    <property type="entry name" value="SMCHD1"/>
</dbReference>
<name>A0ABY6LCF3_9ARAC</name>
<protein>
    <submittedName>
        <fullName evidence="1">Uncharacterized protein</fullName>
    </submittedName>
</protein>
<keyword evidence="2" id="KW-1185">Reference proteome</keyword>
<evidence type="ECO:0000313" key="2">
    <source>
        <dbReference type="Proteomes" id="UP001235939"/>
    </source>
</evidence>
<organism evidence="1 2">
    <name type="scientific">Cordylochernes scorpioides</name>
    <dbReference type="NCBI Taxonomy" id="51811"/>
    <lineage>
        <taxon>Eukaryota</taxon>
        <taxon>Metazoa</taxon>
        <taxon>Ecdysozoa</taxon>
        <taxon>Arthropoda</taxon>
        <taxon>Chelicerata</taxon>
        <taxon>Arachnida</taxon>
        <taxon>Pseudoscorpiones</taxon>
        <taxon>Cheliferoidea</taxon>
        <taxon>Chernetidae</taxon>
        <taxon>Cordylochernes</taxon>
    </lineage>
</organism>
<proteinExistence type="predicted"/>
<dbReference type="PANTHER" id="PTHR22640:SF2">
    <property type="entry name" value="STRUCTURAL MAINTENANCE OF CHROMOSOMES FLEXIBLE HINGE DOMAIN-CONTAINING PROTEIN 1"/>
    <property type="match status" value="1"/>
</dbReference>
<gene>
    <name evidence="1" type="ORF">LAZ67_16002968</name>
</gene>
<dbReference type="Proteomes" id="UP001235939">
    <property type="component" value="Chromosome 16"/>
</dbReference>
<dbReference type="PANTHER" id="PTHR22640">
    <property type="entry name" value="STRUCTURAL MAINTENANCE OF CHROMOSOMES FLEXIBLE HINGE DOMAIN-CONTAINING PROTEIN 1"/>
    <property type="match status" value="1"/>
</dbReference>
<accession>A0ABY6LCF3</accession>
<dbReference type="EMBL" id="CP092878">
    <property type="protein sequence ID" value="UYV78846.1"/>
    <property type="molecule type" value="Genomic_DNA"/>
</dbReference>
<reference evidence="1 2" key="1">
    <citation type="submission" date="2022-01" db="EMBL/GenBank/DDBJ databases">
        <title>A chromosomal length assembly of Cordylochernes scorpioides.</title>
        <authorList>
            <person name="Zeh D."/>
            <person name="Zeh J."/>
        </authorList>
    </citation>
    <scope>NUCLEOTIDE SEQUENCE [LARGE SCALE GENOMIC DNA]</scope>
    <source>
        <strain evidence="1">IN4F17</strain>
        <tissue evidence="1">Whole Body</tissue>
    </source>
</reference>